<dbReference type="PANTHER" id="PTHR12677">
    <property type="entry name" value="GOLGI APPARATUS MEMBRANE PROTEIN TVP38-RELATED"/>
    <property type="match status" value="1"/>
</dbReference>
<proteinExistence type="inferred from homology"/>
<evidence type="ECO:0000313" key="9">
    <source>
        <dbReference type="Proteomes" id="UP001243623"/>
    </source>
</evidence>
<keyword evidence="4 6" id="KW-1133">Transmembrane helix</keyword>
<accession>A0A9Y2AF69</accession>
<dbReference type="RefSeq" id="WP_147669638.1">
    <property type="nucleotide sequence ID" value="NZ_CP120678.1"/>
</dbReference>
<comment type="subcellular location">
    <subcellularLocation>
        <location evidence="1 6">Cell membrane</location>
        <topology evidence="1 6">Multi-pass membrane protein</topology>
    </subcellularLocation>
</comment>
<feature type="transmembrane region" description="Helical" evidence="6">
    <location>
        <begin position="87"/>
        <end position="113"/>
    </location>
</feature>
<protein>
    <recommendedName>
        <fullName evidence="6">TVP38/TMEM64 family membrane protein</fullName>
    </recommendedName>
</protein>
<comment type="similarity">
    <text evidence="6">Belongs to the TVP38/TMEM64 family.</text>
</comment>
<evidence type="ECO:0000256" key="6">
    <source>
        <dbReference type="RuleBase" id="RU366058"/>
    </source>
</evidence>
<feature type="domain" description="VTT" evidence="7">
    <location>
        <begin position="76"/>
        <end position="194"/>
    </location>
</feature>
<gene>
    <name evidence="8" type="ORF">P3F81_11510</name>
</gene>
<dbReference type="EMBL" id="CP120678">
    <property type="protein sequence ID" value="WIW70495.1"/>
    <property type="molecule type" value="Genomic_DNA"/>
</dbReference>
<reference evidence="8" key="1">
    <citation type="submission" date="2023-03" db="EMBL/GenBank/DDBJ databases">
        <title>Selenobaculum gbiensis gen. nov. sp. nov., a new bacterium isolated from the gut microbiota of IBD patient.</title>
        <authorList>
            <person name="Yeo S."/>
            <person name="Park H."/>
            <person name="Huh C.S."/>
        </authorList>
    </citation>
    <scope>NUCLEOTIDE SEQUENCE</scope>
    <source>
        <strain evidence="8">ICN-92133</strain>
    </source>
</reference>
<evidence type="ECO:0000259" key="7">
    <source>
        <dbReference type="Pfam" id="PF09335"/>
    </source>
</evidence>
<keyword evidence="9" id="KW-1185">Reference proteome</keyword>
<evidence type="ECO:0000313" key="8">
    <source>
        <dbReference type="EMBL" id="WIW70495.1"/>
    </source>
</evidence>
<dbReference type="Pfam" id="PF09335">
    <property type="entry name" value="VTT_dom"/>
    <property type="match status" value="1"/>
</dbReference>
<feature type="transmembrane region" description="Helical" evidence="6">
    <location>
        <begin position="152"/>
        <end position="171"/>
    </location>
</feature>
<evidence type="ECO:0000256" key="1">
    <source>
        <dbReference type="ARBA" id="ARBA00004651"/>
    </source>
</evidence>
<keyword evidence="5 6" id="KW-0472">Membrane</keyword>
<feature type="transmembrane region" description="Helical" evidence="6">
    <location>
        <begin position="12"/>
        <end position="37"/>
    </location>
</feature>
<evidence type="ECO:0000256" key="2">
    <source>
        <dbReference type="ARBA" id="ARBA00022475"/>
    </source>
</evidence>
<organism evidence="8 9">
    <name type="scientific">Selenobaculum gibii</name>
    <dbReference type="NCBI Taxonomy" id="3054208"/>
    <lineage>
        <taxon>Bacteria</taxon>
        <taxon>Bacillati</taxon>
        <taxon>Bacillota</taxon>
        <taxon>Negativicutes</taxon>
        <taxon>Selenomonadales</taxon>
        <taxon>Selenomonadaceae</taxon>
        <taxon>Selenobaculum</taxon>
    </lineage>
</organism>
<sequence>MQSIKTETYLKIFVLALLIFVIVAIYLFNPNFFPLLWAITTSGDIDKIAEYLRSFGVWAMLLSFIIDVLINALGFLPSIFISTANGVVFGIGWGVVISWLAETVGVVISFILMRSILRSSAERLIAKSNYLQKIDEFSGENGFKMMLIARTLPYFPSGIITAIGALSQISLRDYIIANLIGKFPSTALEVIIGHDAVNYDKNIDRLAIIVIVAVLVYGVILWYQRKFKK</sequence>
<dbReference type="PANTHER" id="PTHR12677:SF59">
    <property type="entry name" value="GOLGI APPARATUS MEMBRANE PROTEIN TVP38-RELATED"/>
    <property type="match status" value="1"/>
</dbReference>
<feature type="transmembrane region" description="Helical" evidence="6">
    <location>
        <begin position="57"/>
        <end position="81"/>
    </location>
</feature>
<dbReference type="AlphaFoldDB" id="A0A9Y2AF69"/>
<evidence type="ECO:0000256" key="5">
    <source>
        <dbReference type="ARBA" id="ARBA00023136"/>
    </source>
</evidence>
<evidence type="ECO:0000256" key="4">
    <source>
        <dbReference type="ARBA" id="ARBA00022989"/>
    </source>
</evidence>
<dbReference type="InterPro" id="IPR032816">
    <property type="entry name" value="VTT_dom"/>
</dbReference>
<dbReference type="GO" id="GO:0005886">
    <property type="term" value="C:plasma membrane"/>
    <property type="evidence" value="ECO:0007669"/>
    <property type="project" value="UniProtKB-SubCell"/>
</dbReference>
<keyword evidence="2 6" id="KW-1003">Cell membrane</keyword>
<dbReference type="Proteomes" id="UP001243623">
    <property type="component" value="Chromosome"/>
</dbReference>
<keyword evidence="3 6" id="KW-0812">Transmembrane</keyword>
<evidence type="ECO:0000256" key="3">
    <source>
        <dbReference type="ARBA" id="ARBA00022692"/>
    </source>
</evidence>
<feature type="transmembrane region" description="Helical" evidence="6">
    <location>
        <begin position="206"/>
        <end position="223"/>
    </location>
</feature>
<dbReference type="KEGG" id="sgbi:P3F81_11510"/>
<dbReference type="InterPro" id="IPR015414">
    <property type="entry name" value="TMEM64"/>
</dbReference>
<name>A0A9Y2AF69_9FIRM</name>